<evidence type="ECO:0000313" key="1">
    <source>
        <dbReference type="Proteomes" id="UP000887580"/>
    </source>
</evidence>
<protein>
    <submittedName>
        <fullName evidence="2">Tetratricopeptide repeat protein</fullName>
    </submittedName>
</protein>
<dbReference type="Proteomes" id="UP000887580">
    <property type="component" value="Unplaced"/>
</dbReference>
<dbReference type="WBParaSite" id="PS1159_v2.g13017.t2">
    <property type="protein sequence ID" value="PS1159_v2.g13017.t2"/>
    <property type="gene ID" value="PS1159_v2.g13017"/>
</dbReference>
<reference evidence="2" key="1">
    <citation type="submission" date="2022-11" db="UniProtKB">
        <authorList>
            <consortium name="WormBaseParasite"/>
        </authorList>
    </citation>
    <scope>IDENTIFICATION</scope>
</reference>
<proteinExistence type="predicted"/>
<accession>A0AC35F1U4</accession>
<name>A0AC35F1U4_9BILA</name>
<organism evidence="1 2">
    <name type="scientific">Panagrolaimus sp. PS1159</name>
    <dbReference type="NCBI Taxonomy" id="55785"/>
    <lineage>
        <taxon>Eukaryota</taxon>
        <taxon>Metazoa</taxon>
        <taxon>Ecdysozoa</taxon>
        <taxon>Nematoda</taxon>
        <taxon>Chromadorea</taxon>
        <taxon>Rhabditida</taxon>
        <taxon>Tylenchina</taxon>
        <taxon>Panagrolaimomorpha</taxon>
        <taxon>Panagrolaimoidea</taxon>
        <taxon>Panagrolaimidae</taxon>
        <taxon>Panagrolaimus</taxon>
    </lineage>
</organism>
<evidence type="ECO:0000313" key="2">
    <source>
        <dbReference type="WBParaSite" id="PS1159_v2.g13017.t2"/>
    </source>
</evidence>
<sequence length="377" mass="43337">MELHWRKGDLDAAEHLLKKALEANPRANVDAGYNYCKGLLEWYTCDPNSALNYFNRSRRDSEWGERAVYNIIEIFLNPDYETLGGEALENAIECDPNSALNYFNRARRDSEWGERAVYNIIEIFLNPDYETLGGEALENAIENDANQAERELNVKSAERFLNEIRAKPGLAQKFILMENFILLATSNKIKIQQSLNNFLDLIEKDTTSSSDSEKPVNVGAVLGASRAYLLLKQSQKAKALLKRIVSYTWSLEDADYLERCWLLLSDVYINQGKTEQATAVLRTVLQYNSSCIKAFEYMGFLRERQSEFIDAAANYECAWRLGKHRNPAVGFKLAFNYLKCRKNFECIEICLQILQTHPDYPKIRREILDKARSAIMS</sequence>